<dbReference type="EMBL" id="CAMXCT030000276">
    <property type="protein sequence ID" value="CAL4763828.1"/>
    <property type="molecule type" value="Genomic_DNA"/>
</dbReference>
<feature type="region of interest" description="Disordered" evidence="1">
    <location>
        <begin position="48"/>
        <end position="117"/>
    </location>
</feature>
<evidence type="ECO:0000256" key="1">
    <source>
        <dbReference type="SAM" id="MobiDB-lite"/>
    </source>
</evidence>
<proteinExistence type="predicted"/>
<evidence type="ECO:0000313" key="4">
    <source>
        <dbReference type="Proteomes" id="UP001152797"/>
    </source>
</evidence>
<dbReference type="EMBL" id="CAMXCT020000276">
    <property type="protein sequence ID" value="CAL1129891.1"/>
    <property type="molecule type" value="Genomic_DNA"/>
</dbReference>
<feature type="compositionally biased region" description="Acidic residues" evidence="1">
    <location>
        <begin position="85"/>
        <end position="97"/>
    </location>
</feature>
<dbReference type="EMBL" id="CAMXCT010000276">
    <property type="protein sequence ID" value="CAI3976516.1"/>
    <property type="molecule type" value="Genomic_DNA"/>
</dbReference>
<dbReference type="AlphaFoldDB" id="A0A9P1BNF2"/>
<evidence type="ECO:0000313" key="2">
    <source>
        <dbReference type="EMBL" id="CAI3976516.1"/>
    </source>
</evidence>
<dbReference type="Proteomes" id="UP001152797">
    <property type="component" value="Unassembled WGS sequence"/>
</dbReference>
<evidence type="ECO:0000313" key="3">
    <source>
        <dbReference type="EMBL" id="CAL1129891.1"/>
    </source>
</evidence>
<reference evidence="3" key="2">
    <citation type="submission" date="2024-04" db="EMBL/GenBank/DDBJ databases">
        <authorList>
            <person name="Chen Y."/>
            <person name="Shah S."/>
            <person name="Dougan E. K."/>
            <person name="Thang M."/>
            <person name="Chan C."/>
        </authorList>
    </citation>
    <scope>NUCLEOTIDE SEQUENCE [LARGE SCALE GENOMIC DNA]</scope>
</reference>
<accession>A0A9P1BNF2</accession>
<name>A0A9P1BNF2_9DINO</name>
<gene>
    <name evidence="2" type="ORF">C1SCF055_LOCUS4728</name>
</gene>
<comment type="caution">
    <text evidence="2">The sequence shown here is derived from an EMBL/GenBank/DDBJ whole genome shotgun (WGS) entry which is preliminary data.</text>
</comment>
<sequence length="159" mass="17341">MVRSLDLEVCWAPPRAYHRLMAHAVAFEAKGHAPDAKAAAELDELAKQQDFLGRETDEELLEDIQDAEQEDAQPIEEPLPPPPEPVEEPSEPFDELADSMTEAPKAGIPGPPEREAQVMDRLTTVVGKLQDAANTLEGGPSAGSFLQVTPAAWYGRDFL</sequence>
<feature type="compositionally biased region" description="Acidic residues" evidence="1">
    <location>
        <begin position="56"/>
        <end position="74"/>
    </location>
</feature>
<keyword evidence="4" id="KW-1185">Reference proteome</keyword>
<protein>
    <submittedName>
        <fullName evidence="2">Uncharacterized protein</fullName>
    </submittedName>
</protein>
<reference evidence="2" key="1">
    <citation type="submission" date="2022-10" db="EMBL/GenBank/DDBJ databases">
        <authorList>
            <person name="Chen Y."/>
            <person name="Dougan E. K."/>
            <person name="Chan C."/>
            <person name="Rhodes N."/>
            <person name="Thang M."/>
        </authorList>
    </citation>
    <scope>NUCLEOTIDE SEQUENCE</scope>
</reference>
<organism evidence="2">
    <name type="scientific">Cladocopium goreaui</name>
    <dbReference type="NCBI Taxonomy" id="2562237"/>
    <lineage>
        <taxon>Eukaryota</taxon>
        <taxon>Sar</taxon>
        <taxon>Alveolata</taxon>
        <taxon>Dinophyceae</taxon>
        <taxon>Suessiales</taxon>
        <taxon>Symbiodiniaceae</taxon>
        <taxon>Cladocopium</taxon>
    </lineage>
</organism>